<keyword evidence="6 10" id="KW-0915">Sodium</keyword>
<feature type="transmembrane region" description="Helical" evidence="10">
    <location>
        <begin position="54"/>
        <end position="71"/>
    </location>
</feature>
<evidence type="ECO:0000256" key="3">
    <source>
        <dbReference type="ARBA" id="ARBA00022475"/>
    </source>
</evidence>
<dbReference type="InterPro" id="IPR006153">
    <property type="entry name" value="Cation/H_exchanger_TM"/>
</dbReference>
<feature type="transmembrane region" description="Helical" evidence="10">
    <location>
        <begin position="311"/>
        <end position="332"/>
    </location>
</feature>
<dbReference type="GO" id="GO:0051453">
    <property type="term" value="P:regulation of intracellular pH"/>
    <property type="evidence" value="ECO:0007669"/>
    <property type="project" value="TreeGrafter"/>
</dbReference>
<evidence type="ECO:0000256" key="9">
    <source>
        <dbReference type="ARBA" id="ARBA00023201"/>
    </source>
</evidence>
<keyword evidence="5 10" id="KW-1133">Transmembrane helix</keyword>
<name>A0A4P6YXE6_9LACO</name>
<evidence type="ECO:0000256" key="4">
    <source>
        <dbReference type="ARBA" id="ARBA00022692"/>
    </source>
</evidence>
<dbReference type="NCBIfam" id="TIGR00831">
    <property type="entry name" value="a_cpa1"/>
    <property type="match status" value="1"/>
</dbReference>
<evidence type="ECO:0000259" key="11">
    <source>
        <dbReference type="Pfam" id="PF00999"/>
    </source>
</evidence>
<keyword evidence="3 10" id="KW-1003">Cell membrane</keyword>
<evidence type="ECO:0000256" key="7">
    <source>
        <dbReference type="ARBA" id="ARBA00023065"/>
    </source>
</evidence>
<dbReference type="EMBL" id="CP037940">
    <property type="protein sequence ID" value="QBO37443.1"/>
    <property type="molecule type" value="Genomic_DNA"/>
</dbReference>
<dbReference type="Proteomes" id="UP000292886">
    <property type="component" value="Chromosome"/>
</dbReference>
<feature type="transmembrane region" description="Helical" evidence="10">
    <location>
        <begin position="268"/>
        <end position="291"/>
    </location>
</feature>
<evidence type="ECO:0000256" key="6">
    <source>
        <dbReference type="ARBA" id="ARBA00023053"/>
    </source>
</evidence>
<protein>
    <submittedName>
        <fullName evidence="12">Na+/H+ antiporter</fullName>
    </submittedName>
</protein>
<evidence type="ECO:0000313" key="13">
    <source>
        <dbReference type="Proteomes" id="UP000292886"/>
    </source>
</evidence>
<dbReference type="KEGG" id="wei:EQG49_03705"/>
<feature type="transmembrane region" description="Helical" evidence="10">
    <location>
        <begin position="215"/>
        <end position="233"/>
    </location>
</feature>
<dbReference type="PANTHER" id="PTHR10110">
    <property type="entry name" value="SODIUM/HYDROGEN EXCHANGER"/>
    <property type="match status" value="1"/>
</dbReference>
<keyword evidence="7 10" id="KW-0406">Ion transport</keyword>
<dbReference type="PANTHER" id="PTHR10110:SF86">
    <property type="entry name" value="SODIUM_HYDROGEN EXCHANGER 7"/>
    <property type="match status" value="1"/>
</dbReference>
<feature type="transmembrane region" description="Helical" evidence="10">
    <location>
        <begin position="239"/>
        <end position="256"/>
    </location>
</feature>
<keyword evidence="13" id="KW-1185">Reference proteome</keyword>
<dbReference type="InterPro" id="IPR018422">
    <property type="entry name" value="Cation/H_exchanger_CPA1"/>
</dbReference>
<dbReference type="GO" id="GO:0005886">
    <property type="term" value="C:plasma membrane"/>
    <property type="evidence" value="ECO:0007669"/>
    <property type="project" value="UniProtKB-SubCell"/>
</dbReference>
<sequence length="698" mass="78454">MPILELIILLITLVILGNVISHFIPKLPVSIIQIVLGFIAALFMHTTIHLDTDWFLLLFIAPLLFNDAYRFPKRELWELRGPIFGNAIFLVFITTFVGGLMIHWMIPPMPMSVAFALAAILSPTDPVAVQAIAKSANLPDNIMHLVAGESLINDASGLVAFKFALAATLTGTFHIMTATGTFFYMAVFGVVIGLVMMMAINWVRDLLRRKGIDDVVFHVVLQLLSPFIIFFVAEELLHASGVIAVVAAGILANVHTDKNVEDSPELTLVGFSTWSIVAYILNGILFVILGIELPVATHIGHGSSEVNILSAVGYAAAVWLVIFIIRVLWAYLSQVTHRIFTKDENSEKPTWRVAILSGLTGVRGAITMAGVLSVPAFMDDGTRFPTHDLMLSIAAMTILISLVVAAIALPIMTRADKVVNPDIANLKKLFAEGLAPAPQFMTEARARIFILQLAVRTLENLRRETNQSAAYDLILEYQFLIRRIQLKYQSNTALTPIIRDEVELRTIGLEIERNRLMKLLADEEISMLVYHSETRRIDRAEADLENYIHQHPTFSSKWIELAIRRFFRNARIWLSDDHTTALQAQYDLVRHETAKAAIKGLSAYLDKKDSDKVYDYHAVYNLIIQYRNRIEKVKDSKLDNQTQYDHQRAELEVAALSTQREGVQQLYEQHRISRQTAISLRQYINYAENATLVDPTEE</sequence>
<dbReference type="GO" id="GO:0015385">
    <property type="term" value="F:sodium:proton antiporter activity"/>
    <property type="evidence" value="ECO:0007669"/>
    <property type="project" value="InterPro"/>
</dbReference>
<feature type="transmembrane region" description="Helical" evidence="10">
    <location>
        <begin position="353"/>
        <end position="377"/>
    </location>
</feature>
<evidence type="ECO:0000256" key="8">
    <source>
        <dbReference type="ARBA" id="ARBA00023136"/>
    </source>
</evidence>
<feature type="transmembrane region" description="Helical" evidence="10">
    <location>
        <begin position="83"/>
        <end position="106"/>
    </location>
</feature>
<keyword evidence="4 10" id="KW-0812">Transmembrane</keyword>
<dbReference type="OrthoDB" id="9809206at2"/>
<dbReference type="Pfam" id="PF00999">
    <property type="entry name" value="Na_H_Exchanger"/>
    <property type="match status" value="1"/>
</dbReference>
<dbReference type="GO" id="GO:0015386">
    <property type="term" value="F:potassium:proton antiporter activity"/>
    <property type="evidence" value="ECO:0007669"/>
    <property type="project" value="TreeGrafter"/>
</dbReference>
<keyword evidence="8 10" id="KW-0472">Membrane</keyword>
<comment type="similarity">
    <text evidence="10">Belongs to the monovalent cation:proton antiporter 1 (CPA1) transporter (TC 2.A.36) family.</text>
</comment>
<evidence type="ECO:0000256" key="10">
    <source>
        <dbReference type="RuleBase" id="RU366002"/>
    </source>
</evidence>
<evidence type="ECO:0000256" key="2">
    <source>
        <dbReference type="ARBA" id="ARBA00022448"/>
    </source>
</evidence>
<comment type="subcellular location">
    <subcellularLocation>
        <location evidence="1 10">Cell membrane</location>
        <topology evidence="1 10">Multi-pass membrane protein</topology>
    </subcellularLocation>
</comment>
<evidence type="ECO:0000256" key="1">
    <source>
        <dbReference type="ARBA" id="ARBA00004651"/>
    </source>
</evidence>
<feature type="transmembrane region" description="Helical" evidence="10">
    <location>
        <begin position="389"/>
        <end position="409"/>
    </location>
</feature>
<keyword evidence="2 10" id="KW-0813">Transport</keyword>
<keyword evidence="10" id="KW-0050">Antiport</keyword>
<feature type="domain" description="Cation/H+ exchanger transmembrane" evidence="11">
    <location>
        <begin position="11"/>
        <end position="413"/>
    </location>
</feature>
<dbReference type="AlphaFoldDB" id="A0A4P6YXE6"/>
<organism evidence="12 13">
    <name type="scientific">Periweissella cryptocerci</name>
    <dbReference type="NCBI Taxonomy" id="2506420"/>
    <lineage>
        <taxon>Bacteria</taxon>
        <taxon>Bacillati</taxon>
        <taxon>Bacillota</taxon>
        <taxon>Bacilli</taxon>
        <taxon>Lactobacillales</taxon>
        <taxon>Lactobacillaceae</taxon>
        <taxon>Periweissella</taxon>
    </lineage>
</organism>
<feature type="transmembrane region" description="Helical" evidence="10">
    <location>
        <begin position="182"/>
        <end position="203"/>
    </location>
</feature>
<feature type="transmembrane region" description="Helical" evidence="10">
    <location>
        <begin position="6"/>
        <end position="24"/>
    </location>
</feature>
<comment type="function">
    <text evidence="10">Na(+)/H(+) antiporter that extrudes sodium in exchange for external protons.</text>
</comment>
<feature type="transmembrane region" description="Helical" evidence="10">
    <location>
        <begin position="31"/>
        <end position="48"/>
    </location>
</feature>
<keyword evidence="9 10" id="KW-0739">Sodium transport</keyword>
<dbReference type="InterPro" id="IPR004705">
    <property type="entry name" value="Cation/H_exchanger_CPA1_bac"/>
</dbReference>
<reference evidence="13" key="1">
    <citation type="submission" date="2019-03" db="EMBL/GenBank/DDBJ databases">
        <title>Weissella sp. 26KH-42 Genome sequencing.</title>
        <authorList>
            <person name="Heo J."/>
            <person name="Kim S.-J."/>
            <person name="Kim J.-S."/>
            <person name="Hong S.-B."/>
            <person name="Kwon S.-W."/>
        </authorList>
    </citation>
    <scope>NUCLEOTIDE SEQUENCE [LARGE SCALE GENOMIC DNA]</scope>
    <source>
        <strain evidence="13">26KH-42</strain>
    </source>
</reference>
<accession>A0A4P6YXE6</accession>
<dbReference type="GO" id="GO:0098719">
    <property type="term" value="P:sodium ion import across plasma membrane"/>
    <property type="evidence" value="ECO:0007669"/>
    <property type="project" value="TreeGrafter"/>
</dbReference>
<gene>
    <name evidence="12" type="ORF">EQG49_03705</name>
</gene>
<proteinExistence type="inferred from homology"/>
<evidence type="ECO:0000256" key="5">
    <source>
        <dbReference type="ARBA" id="ARBA00022989"/>
    </source>
</evidence>
<evidence type="ECO:0000313" key="12">
    <source>
        <dbReference type="EMBL" id="QBO37443.1"/>
    </source>
</evidence>
<dbReference type="Gene3D" id="6.10.140.1330">
    <property type="match status" value="1"/>
</dbReference>